<evidence type="ECO:0000256" key="1">
    <source>
        <dbReference type="SAM" id="Phobius"/>
    </source>
</evidence>
<keyword evidence="1" id="KW-0812">Transmembrane</keyword>
<sequence length="136" mass="14748">MNLTWLTIFGVSLTLLAAVTSLGMLLFPERWGKLEAWAYGGARRPFPIWGLAVLLLALWGLGTTDFALRSDTGRTWAGWALVAGVPAFWAVKSAALVFNPRGRAVVSGISDPRSWRRIGLARLPIALGLAALVWFA</sequence>
<keyword evidence="3" id="KW-1185">Reference proteome</keyword>
<dbReference type="EMBL" id="FRCB01000004">
    <property type="protein sequence ID" value="SHL97844.1"/>
    <property type="molecule type" value="Genomic_DNA"/>
</dbReference>
<evidence type="ECO:0000313" key="2">
    <source>
        <dbReference type="EMBL" id="SHL97844.1"/>
    </source>
</evidence>
<accession>A0A1M7F182</accession>
<keyword evidence="1" id="KW-1133">Transmembrane helix</keyword>
<dbReference type="RefSeq" id="WP_149779217.1">
    <property type="nucleotide sequence ID" value="NZ_FRCB01000004.1"/>
</dbReference>
<feature type="transmembrane region" description="Helical" evidence="1">
    <location>
        <begin position="48"/>
        <end position="70"/>
    </location>
</feature>
<proteinExistence type="predicted"/>
<feature type="transmembrane region" description="Helical" evidence="1">
    <location>
        <begin position="6"/>
        <end position="27"/>
    </location>
</feature>
<feature type="transmembrane region" description="Helical" evidence="1">
    <location>
        <begin position="119"/>
        <end position="135"/>
    </location>
</feature>
<feature type="transmembrane region" description="Helical" evidence="1">
    <location>
        <begin position="76"/>
        <end position="98"/>
    </location>
</feature>
<keyword evidence="1" id="KW-0472">Membrane</keyword>
<organism evidence="2 3">
    <name type="scientific">Roseovarius litoreus</name>
    <dbReference type="NCBI Taxonomy" id="1155722"/>
    <lineage>
        <taxon>Bacteria</taxon>
        <taxon>Pseudomonadati</taxon>
        <taxon>Pseudomonadota</taxon>
        <taxon>Alphaproteobacteria</taxon>
        <taxon>Rhodobacterales</taxon>
        <taxon>Roseobacteraceae</taxon>
        <taxon>Roseovarius</taxon>
    </lineage>
</organism>
<dbReference type="AlphaFoldDB" id="A0A1M7F182"/>
<name>A0A1M7F182_9RHOB</name>
<dbReference type="Proteomes" id="UP000322545">
    <property type="component" value="Unassembled WGS sequence"/>
</dbReference>
<reference evidence="2 3" key="1">
    <citation type="submission" date="2016-11" db="EMBL/GenBank/DDBJ databases">
        <authorList>
            <person name="Varghese N."/>
            <person name="Submissions S."/>
        </authorList>
    </citation>
    <scope>NUCLEOTIDE SEQUENCE [LARGE SCALE GENOMIC DNA]</scope>
    <source>
        <strain evidence="2 3">DSM 28249</strain>
    </source>
</reference>
<evidence type="ECO:0000313" key="3">
    <source>
        <dbReference type="Proteomes" id="UP000322545"/>
    </source>
</evidence>
<gene>
    <name evidence="2" type="ORF">SAMN05443432_1044</name>
</gene>
<evidence type="ECO:0008006" key="4">
    <source>
        <dbReference type="Google" id="ProtNLM"/>
    </source>
</evidence>
<protein>
    <recommendedName>
        <fullName evidence="4">DUF3995 domain-containing protein</fullName>
    </recommendedName>
</protein>